<reference evidence="3 4" key="1">
    <citation type="submission" date="2019-03" db="EMBL/GenBank/DDBJ databases">
        <title>Genomic Encyclopedia of Archaeal and Bacterial Type Strains, Phase II (KMG-II): from individual species to whole genera.</title>
        <authorList>
            <person name="Goeker M."/>
        </authorList>
    </citation>
    <scope>NUCLEOTIDE SEQUENCE [LARGE SCALE GENOMIC DNA]</scope>
    <source>
        <strain evidence="3 4">ATCC 25309</strain>
    </source>
</reference>
<dbReference type="AlphaFoldDB" id="A0A4R7S4Y6"/>
<dbReference type="EMBL" id="SOCA01000002">
    <property type="protein sequence ID" value="TDU72929.1"/>
    <property type="molecule type" value="Genomic_DNA"/>
</dbReference>
<dbReference type="InterPro" id="IPR010054">
    <property type="entry name" value="Type2_sec_GspG"/>
</dbReference>
<dbReference type="SUPFAM" id="SSF54523">
    <property type="entry name" value="Pili subunits"/>
    <property type="match status" value="1"/>
</dbReference>
<keyword evidence="1" id="KW-1133">Transmembrane helix</keyword>
<keyword evidence="1" id="KW-0472">Membrane</keyword>
<sequence length="149" mass="16856">MNIPRQLQRLPRHAFTLIEIVIVLTIISILAAGSIYMLKGNVDVAKETRVDGDLQNIMTQIQLYEARNMRPPTTDQGLKALVEKPTTEPLPEKWTALMEEVPKDPWGQEYKYRYPAQKSKKAYDVWSVGKDGVDGNEDDVGNWKAGATK</sequence>
<dbReference type="InterPro" id="IPR013545">
    <property type="entry name" value="T2SS_protein-GspG_C"/>
</dbReference>
<dbReference type="NCBIfam" id="TIGR02532">
    <property type="entry name" value="IV_pilin_GFxxxE"/>
    <property type="match status" value="1"/>
</dbReference>
<dbReference type="OrthoDB" id="9795612at2"/>
<feature type="domain" description="Type II secretion system protein GspG C-terminal" evidence="2">
    <location>
        <begin position="40"/>
        <end position="143"/>
    </location>
</feature>
<comment type="caution">
    <text evidence="3">The sequence shown here is derived from an EMBL/GenBank/DDBJ whole genome shotgun (WGS) entry which is preliminary data.</text>
</comment>
<evidence type="ECO:0000313" key="3">
    <source>
        <dbReference type="EMBL" id="TDU72929.1"/>
    </source>
</evidence>
<dbReference type="Pfam" id="PF07963">
    <property type="entry name" value="N_methyl"/>
    <property type="match status" value="1"/>
</dbReference>
<dbReference type="InterPro" id="IPR012902">
    <property type="entry name" value="N_methyl_site"/>
</dbReference>
<dbReference type="GO" id="GO:0015627">
    <property type="term" value="C:type II protein secretion system complex"/>
    <property type="evidence" value="ECO:0007669"/>
    <property type="project" value="InterPro"/>
</dbReference>
<dbReference type="RefSeq" id="WP_133794041.1">
    <property type="nucleotide sequence ID" value="NZ_SOCA01000002.1"/>
</dbReference>
<dbReference type="InterPro" id="IPR045584">
    <property type="entry name" value="Pilin-like"/>
</dbReference>
<dbReference type="NCBIfam" id="TIGR01710">
    <property type="entry name" value="typeII_sec_gspG"/>
    <property type="match status" value="1"/>
</dbReference>
<dbReference type="GO" id="GO:0015628">
    <property type="term" value="P:protein secretion by the type II secretion system"/>
    <property type="evidence" value="ECO:0007669"/>
    <property type="project" value="InterPro"/>
</dbReference>
<protein>
    <submittedName>
        <fullName evidence="3">General secretion pathway protein G</fullName>
    </submittedName>
</protein>
<keyword evidence="1" id="KW-0812">Transmembrane</keyword>
<evidence type="ECO:0000256" key="1">
    <source>
        <dbReference type="SAM" id="Phobius"/>
    </source>
</evidence>
<dbReference type="Pfam" id="PF08334">
    <property type="entry name" value="T2SSG"/>
    <property type="match status" value="1"/>
</dbReference>
<dbReference type="Gene3D" id="3.30.700.10">
    <property type="entry name" value="Glycoprotein, Type 4 Pilin"/>
    <property type="match status" value="1"/>
</dbReference>
<evidence type="ECO:0000259" key="2">
    <source>
        <dbReference type="Pfam" id="PF08334"/>
    </source>
</evidence>
<keyword evidence="4" id="KW-1185">Reference proteome</keyword>
<name>A0A4R7S4Y6_9BACT</name>
<gene>
    <name evidence="3" type="ORF">EI77_01395</name>
</gene>
<dbReference type="Proteomes" id="UP000295662">
    <property type="component" value="Unassembled WGS sequence"/>
</dbReference>
<accession>A0A4R7S4Y6</accession>
<evidence type="ECO:0000313" key="4">
    <source>
        <dbReference type="Proteomes" id="UP000295662"/>
    </source>
</evidence>
<organism evidence="3 4">
    <name type="scientific">Prosthecobacter fusiformis</name>
    <dbReference type="NCBI Taxonomy" id="48464"/>
    <lineage>
        <taxon>Bacteria</taxon>
        <taxon>Pseudomonadati</taxon>
        <taxon>Verrucomicrobiota</taxon>
        <taxon>Verrucomicrobiia</taxon>
        <taxon>Verrucomicrobiales</taxon>
        <taxon>Verrucomicrobiaceae</taxon>
        <taxon>Prosthecobacter</taxon>
    </lineage>
</organism>
<feature type="transmembrane region" description="Helical" evidence="1">
    <location>
        <begin position="14"/>
        <end position="38"/>
    </location>
</feature>
<proteinExistence type="predicted"/>